<keyword evidence="3" id="KW-1185">Reference proteome</keyword>
<accession>A0ABV8PT05</accession>
<dbReference type="RefSeq" id="WP_379012405.1">
    <property type="nucleotide sequence ID" value="NZ_JBHSDC010000003.1"/>
</dbReference>
<reference evidence="3" key="1">
    <citation type="journal article" date="2019" name="Int. J. Syst. Evol. Microbiol.">
        <title>The Global Catalogue of Microorganisms (GCM) 10K type strain sequencing project: providing services to taxonomists for standard genome sequencing and annotation.</title>
        <authorList>
            <consortium name="The Broad Institute Genomics Platform"/>
            <consortium name="The Broad Institute Genome Sequencing Center for Infectious Disease"/>
            <person name="Wu L."/>
            <person name="Ma J."/>
        </authorList>
    </citation>
    <scope>NUCLEOTIDE SEQUENCE [LARGE SCALE GENOMIC DNA]</scope>
    <source>
        <strain evidence="3">CECT 8010</strain>
    </source>
</reference>
<gene>
    <name evidence="2" type="ORF">ACFOW1_03895</name>
</gene>
<dbReference type="Pfam" id="PF05893">
    <property type="entry name" value="LuxC"/>
    <property type="match status" value="1"/>
</dbReference>
<name>A0ABV8PT05_9BACT</name>
<evidence type="ECO:0000313" key="3">
    <source>
        <dbReference type="Proteomes" id="UP001595906"/>
    </source>
</evidence>
<evidence type="ECO:0000313" key="2">
    <source>
        <dbReference type="EMBL" id="MFC4231018.1"/>
    </source>
</evidence>
<keyword evidence="1" id="KW-0521">NADP</keyword>
<evidence type="ECO:0000256" key="1">
    <source>
        <dbReference type="ARBA" id="ARBA00022857"/>
    </source>
</evidence>
<dbReference type="EMBL" id="JBHSDC010000003">
    <property type="protein sequence ID" value="MFC4231018.1"/>
    <property type="molecule type" value="Genomic_DNA"/>
</dbReference>
<proteinExistence type="predicted"/>
<comment type="caution">
    <text evidence="2">The sequence shown here is derived from an EMBL/GenBank/DDBJ whole genome shotgun (WGS) entry which is preliminary data.</text>
</comment>
<sequence length="332" mass="38062">MDLQQRINLMVQLGEFMLSDDAEWLEAKDKAVRLNAWFTKDFVNLSVKNIANQFLQADKLVTWANSYPVKDVLASPKNVGVVMAGNIPLVGFHDFLCVFISGHQQTIKASSKDDVLIKFLVQKLYEWEITIQNYVSFAENLKNCDAYIATGSNNSSRYFDYYFGKFPHIIRRNRTSVAVLDGTETTEALDKLSDDIQLYFGLGCRNVTKLYVPKAYDFVPLLHALRKYDHYFLYHKYKHNYDYQLAIQMMGNKFYMTNDSVVLAENESIFSPVSQINYEYYNDKAVLSEALQQNLDIQCIVGKGFIEFGKAQQPSLVDYADGVDTMAFLVAL</sequence>
<dbReference type="Proteomes" id="UP001595906">
    <property type="component" value="Unassembled WGS sequence"/>
</dbReference>
<dbReference type="InterPro" id="IPR008670">
    <property type="entry name" value="CoA_reduct_LuxC"/>
</dbReference>
<protein>
    <submittedName>
        <fullName evidence="2">Acyl-CoA reductase</fullName>
    </submittedName>
</protein>
<organism evidence="2 3">
    <name type="scientific">Parasediminibacterium paludis</name>
    <dbReference type="NCBI Taxonomy" id="908966"/>
    <lineage>
        <taxon>Bacteria</taxon>
        <taxon>Pseudomonadati</taxon>
        <taxon>Bacteroidota</taxon>
        <taxon>Chitinophagia</taxon>
        <taxon>Chitinophagales</taxon>
        <taxon>Chitinophagaceae</taxon>
        <taxon>Parasediminibacterium</taxon>
    </lineage>
</organism>